<comment type="similarity">
    <text evidence="2">Belongs to the LppX/LprAFG lipoprotein family.</text>
</comment>
<comment type="caution">
    <text evidence="10">The sequence shown here is derived from an EMBL/GenBank/DDBJ whole genome shotgun (WGS) entry which is preliminary data.</text>
</comment>
<evidence type="ECO:0000256" key="3">
    <source>
        <dbReference type="ARBA" id="ARBA00022475"/>
    </source>
</evidence>
<evidence type="ECO:0000256" key="4">
    <source>
        <dbReference type="ARBA" id="ARBA00022729"/>
    </source>
</evidence>
<dbReference type="CDD" id="cd16334">
    <property type="entry name" value="LppX-like"/>
    <property type="match status" value="1"/>
</dbReference>
<feature type="signal peptide" evidence="8">
    <location>
        <begin position="1"/>
        <end position="27"/>
    </location>
</feature>
<reference evidence="9 12" key="2">
    <citation type="journal article" date="2019" name="Emerg. Microbes Infect.">
        <title>Comprehensive subspecies identification of 175 nontuberculous mycobacteria species based on 7547 genomic profiles.</title>
        <authorList>
            <person name="Matsumoto Y."/>
            <person name="Kinjo T."/>
            <person name="Motooka D."/>
            <person name="Nabeya D."/>
            <person name="Jung N."/>
            <person name="Uechi K."/>
            <person name="Horii T."/>
            <person name="Iida T."/>
            <person name="Fujita J."/>
            <person name="Nakamura S."/>
        </authorList>
    </citation>
    <scope>NUCLEOTIDE SEQUENCE [LARGE SCALE GENOMIC DNA]</scope>
    <source>
        <strain evidence="9 12">JCM 6377</strain>
    </source>
</reference>
<gene>
    <name evidence="9" type="primary">lprG</name>
    <name evidence="10" type="ORF">CQY20_27380</name>
    <name evidence="9" type="ORF">MAGR_06790</name>
</gene>
<accession>A0A2A7MRD8</accession>
<evidence type="ECO:0000256" key="7">
    <source>
        <dbReference type="ARBA" id="ARBA00023288"/>
    </source>
</evidence>
<keyword evidence="5" id="KW-0472">Membrane</keyword>
<proteinExistence type="inferred from homology"/>
<dbReference type="Proteomes" id="UP000220914">
    <property type="component" value="Unassembled WGS sequence"/>
</dbReference>
<evidence type="ECO:0000256" key="1">
    <source>
        <dbReference type="ARBA" id="ARBA00004196"/>
    </source>
</evidence>
<dbReference type="PROSITE" id="PS51257">
    <property type="entry name" value="PROKAR_LIPOPROTEIN"/>
    <property type="match status" value="1"/>
</dbReference>
<dbReference type="EMBL" id="PDCP01000078">
    <property type="protein sequence ID" value="PEG34077.1"/>
    <property type="molecule type" value="Genomic_DNA"/>
</dbReference>
<organism evidence="10 11">
    <name type="scientific">Mycolicibacterium agri</name>
    <name type="common">Mycobacterium agri</name>
    <dbReference type="NCBI Taxonomy" id="36811"/>
    <lineage>
        <taxon>Bacteria</taxon>
        <taxon>Bacillati</taxon>
        <taxon>Actinomycetota</taxon>
        <taxon>Actinomycetes</taxon>
        <taxon>Mycobacteriales</taxon>
        <taxon>Mycobacteriaceae</taxon>
        <taxon>Mycolicibacterium</taxon>
    </lineage>
</organism>
<sequence length="238" mass="24945">MQTRPKNAVRPLWPILTALFAAAVLLAGCSSSSEKSTESLPDAETLLKDSTTATQNLKSVHLTLTVDGEIQNFPVKTLTGDLTNVPAVAGQGNTKLTFQGSDVDANFVVIDGTLYVALSGDSYIDMGPAADVYDIAAILSPDRGLANVLANFTDAKSDSTETINGVETVKVVGKVNADAVNKIAPPIKATEPVPGTAWIAKDGDHKLVQAKLEPSEGNSVQMTLSDWDKPVTVTKPAV</sequence>
<evidence type="ECO:0000256" key="5">
    <source>
        <dbReference type="ARBA" id="ARBA00023136"/>
    </source>
</evidence>
<dbReference type="OrthoDB" id="4763237at2"/>
<evidence type="ECO:0000313" key="12">
    <source>
        <dbReference type="Proteomes" id="UP000465302"/>
    </source>
</evidence>
<dbReference type="EMBL" id="BLKS01000001">
    <property type="protein sequence ID" value="GFG49238.1"/>
    <property type="molecule type" value="Genomic_DNA"/>
</dbReference>
<evidence type="ECO:0000256" key="2">
    <source>
        <dbReference type="ARBA" id="ARBA00009194"/>
    </source>
</evidence>
<dbReference type="InterPro" id="IPR009830">
    <property type="entry name" value="LppX/LprAFG"/>
</dbReference>
<reference evidence="9" key="3">
    <citation type="submission" date="2020-02" db="EMBL/GenBank/DDBJ databases">
        <authorList>
            <person name="Matsumoto Y."/>
            <person name="Motooka D."/>
            <person name="Nakamura S."/>
        </authorList>
    </citation>
    <scope>NUCLEOTIDE SEQUENCE</scope>
    <source>
        <strain evidence="9">JCM 6377</strain>
    </source>
</reference>
<evidence type="ECO:0000313" key="10">
    <source>
        <dbReference type="EMBL" id="PEG34077.1"/>
    </source>
</evidence>
<dbReference type="SUPFAM" id="SSF89392">
    <property type="entry name" value="Prokaryotic lipoproteins and lipoprotein localization factors"/>
    <property type="match status" value="1"/>
</dbReference>
<evidence type="ECO:0000256" key="8">
    <source>
        <dbReference type="SAM" id="SignalP"/>
    </source>
</evidence>
<dbReference type="Proteomes" id="UP000465302">
    <property type="component" value="Unassembled WGS sequence"/>
</dbReference>
<evidence type="ECO:0000256" key="6">
    <source>
        <dbReference type="ARBA" id="ARBA00023139"/>
    </source>
</evidence>
<dbReference type="AlphaFoldDB" id="A0A2A7MRD8"/>
<feature type="chain" id="PRO_5038223973" evidence="8">
    <location>
        <begin position="28"/>
        <end position="238"/>
    </location>
</feature>
<keyword evidence="11" id="KW-1185">Reference proteome</keyword>
<keyword evidence="6" id="KW-0564">Palmitate</keyword>
<dbReference type="Pfam" id="PF07161">
    <property type="entry name" value="LppX_LprAFG"/>
    <property type="match status" value="1"/>
</dbReference>
<keyword evidence="3" id="KW-1003">Cell membrane</keyword>
<keyword evidence="4 8" id="KW-0732">Signal</keyword>
<evidence type="ECO:0000313" key="11">
    <source>
        <dbReference type="Proteomes" id="UP000220914"/>
    </source>
</evidence>
<evidence type="ECO:0000313" key="9">
    <source>
        <dbReference type="EMBL" id="GFG49238.1"/>
    </source>
</evidence>
<dbReference type="RefSeq" id="WP_097943458.1">
    <property type="nucleotide sequence ID" value="NZ_BLKS01000001.1"/>
</dbReference>
<reference evidence="10 11" key="1">
    <citation type="submission" date="2017-10" db="EMBL/GenBank/DDBJ databases">
        <title>The new phylogeny of genus Mycobacterium.</title>
        <authorList>
            <person name="Tortoli E."/>
            <person name="Trovato A."/>
            <person name="Cirillo D.M."/>
        </authorList>
    </citation>
    <scope>NUCLEOTIDE SEQUENCE [LARGE SCALE GENOMIC DNA]</scope>
    <source>
        <strain evidence="10 11">CCUG37673</strain>
    </source>
</reference>
<dbReference type="GO" id="GO:0030313">
    <property type="term" value="C:cell envelope"/>
    <property type="evidence" value="ECO:0007669"/>
    <property type="project" value="UniProtKB-SubCell"/>
</dbReference>
<keyword evidence="7" id="KW-0449">Lipoprotein</keyword>
<dbReference type="InterPro" id="IPR029046">
    <property type="entry name" value="LolA/LolB/LppX"/>
</dbReference>
<dbReference type="Gene3D" id="2.50.20.20">
    <property type="match status" value="1"/>
</dbReference>
<comment type="subcellular location">
    <subcellularLocation>
        <location evidence="1">Cell envelope</location>
    </subcellularLocation>
</comment>
<name>A0A2A7MRD8_MYCAG</name>
<protein>
    <submittedName>
        <fullName evidence="9">Lipoarabinomannan carrier protein LprG</fullName>
    </submittedName>
</protein>